<keyword evidence="2" id="KW-1185">Reference proteome</keyword>
<reference evidence="1 2" key="1">
    <citation type="journal article" date="2022" name="Mar. Drugs">
        <title>Bioassay-Guided Fractionation Leads to the Detection of Cholic Acid Generated by the Rare Thalassomonas sp.</title>
        <authorList>
            <person name="Pheiffer F."/>
            <person name="Schneider Y.K."/>
            <person name="Hansen E.H."/>
            <person name="Andersen J.H."/>
            <person name="Isaksson J."/>
            <person name="Busche T."/>
            <person name="R C."/>
            <person name="Kalinowski J."/>
            <person name="Zyl L.V."/>
            <person name="Trindade M."/>
        </authorList>
    </citation>
    <scope>NUCLEOTIDE SEQUENCE [LARGE SCALE GENOMIC DNA]</scope>
    <source>
        <strain evidence="1 2">A5K-61T</strain>
    </source>
</reference>
<organism evidence="1 2">
    <name type="scientific">Thalassomonas haliotis</name>
    <dbReference type="NCBI Taxonomy" id="485448"/>
    <lineage>
        <taxon>Bacteria</taxon>
        <taxon>Pseudomonadati</taxon>
        <taxon>Pseudomonadota</taxon>
        <taxon>Gammaproteobacteria</taxon>
        <taxon>Alteromonadales</taxon>
        <taxon>Colwelliaceae</taxon>
        <taxon>Thalassomonas</taxon>
    </lineage>
</organism>
<name>A0ABY7VA88_9GAMM</name>
<dbReference type="Proteomes" id="UP001215231">
    <property type="component" value="Chromosome"/>
</dbReference>
<proteinExistence type="predicted"/>
<gene>
    <name evidence="1" type="ORF">H3N35_16960</name>
</gene>
<evidence type="ECO:0000313" key="1">
    <source>
        <dbReference type="EMBL" id="WDE09984.1"/>
    </source>
</evidence>
<protein>
    <submittedName>
        <fullName evidence="1">Uncharacterized protein</fullName>
    </submittedName>
</protein>
<dbReference type="RefSeq" id="WP_274049993.1">
    <property type="nucleotide sequence ID" value="NZ_CP059693.1"/>
</dbReference>
<evidence type="ECO:0000313" key="2">
    <source>
        <dbReference type="Proteomes" id="UP001215231"/>
    </source>
</evidence>
<accession>A0ABY7VA88</accession>
<sequence>MAKDNDMPEFNAVKVFLTKLLTSLFTKKRPPSPYPPLTQAGYLHPVTLLQEQVS</sequence>
<dbReference type="EMBL" id="CP059693">
    <property type="protein sequence ID" value="WDE09984.1"/>
    <property type="molecule type" value="Genomic_DNA"/>
</dbReference>